<sequence>MRVAPGKKPFRTDIQALRGLAVLLVILQHARAGFIGAGWLGVDIFFVISGFLITDMLARDIGHGRFRFATFYFRRAKRLLPAAYVTFAVTAAAAFFLLDASEWQDFTRQLAGAVSFTGNFVLLQQTGYFAGTAALKPLLHVWSLAVEEQYYLLLPAALLLVPRRWWFAGSLVVLATSFALCVALTYSRPDAAFYLLPTRAWELAIGSLAALAGAQGPRRRRAVSLLFLPALAALFVIPIWPLPAPNFANIAIVCVATLVVILRRHDELQDRPIPNALAAVGDASYSLYLVHWPVFALLNNVYAGDPSFGTPAPQVLAAAVALALLLGFALYRGVELPVRRLELRSPRHWSLAALAVSLCLALVPLTLAARTGTHEIRGPAIDYAWLRRDNVGFDKVCEAYQHLEYTMRCSNAAHPATMVWGDSFAMHLVPGLAATMPGGVLQATKSACGPLPGLAQVYGRYTREFAERCLSFNDSVIAYLTAHPEIRTVVLSSPFYEYFDPARRMLHVVHGQVRVEQPDAGTALETLVATIARIRALGRRVVIVAPPPSTGFDYTHCLERKARSRTLFGRLIDCNIPLAQYHASKREVFAFLQQVHARADVEVVSFDPFLCDDRRCRTELDGTLLYRDEGHLSYDGSVALARAMHLDALIAKAAH</sequence>
<dbReference type="Proteomes" id="UP001549251">
    <property type="component" value="Unassembled WGS sequence"/>
</dbReference>
<protein>
    <submittedName>
        <fullName evidence="4">Peptidoglycan/LPS O-acetylase OafA/YrhL</fullName>
    </submittedName>
</protein>
<evidence type="ECO:0000259" key="2">
    <source>
        <dbReference type="Pfam" id="PF01757"/>
    </source>
</evidence>
<comment type="caution">
    <text evidence="4">The sequence shown here is derived from an EMBL/GenBank/DDBJ whole genome shotgun (WGS) entry which is preliminary data.</text>
</comment>
<feature type="transmembrane region" description="Helical" evidence="1">
    <location>
        <begin position="276"/>
        <end position="295"/>
    </location>
</feature>
<feature type="transmembrane region" description="Helical" evidence="1">
    <location>
        <begin position="351"/>
        <end position="369"/>
    </location>
</feature>
<feature type="transmembrane region" description="Helical" evidence="1">
    <location>
        <begin position="247"/>
        <end position="264"/>
    </location>
</feature>
<feature type="domain" description="SGNH" evidence="3">
    <location>
        <begin position="408"/>
        <end position="644"/>
    </location>
</feature>
<dbReference type="RefSeq" id="WP_354547879.1">
    <property type="nucleotide sequence ID" value="NZ_JBEPSD010000001.1"/>
</dbReference>
<dbReference type="PANTHER" id="PTHR23028:SF53">
    <property type="entry name" value="ACYL_TRANSF_3 DOMAIN-CONTAINING PROTEIN"/>
    <property type="match status" value="1"/>
</dbReference>
<evidence type="ECO:0000313" key="4">
    <source>
        <dbReference type="EMBL" id="MET4569055.1"/>
    </source>
</evidence>
<accession>A0ABV2PVI8</accession>
<evidence type="ECO:0000256" key="1">
    <source>
        <dbReference type="SAM" id="Phobius"/>
    </source>
</evidence>
<organism evidence="4 5">
    <name type="scientific">Rhodanobacter soli</name>
    <dbReference type="NCBI Taxonomy" id="590609"/>
    <lineage>
        <taxon>Bacteria</taxon>
        <taxon>Pseudomonadati</taxon>
        <taxon>Pseudomonadota</taxon>
        <taxon>Gammaproteobacteria</taxon>
        <taxon>Lysobacterales</taxon>
        <taxon>Rhodanobacteraceae</taxon>
        <taxon>Rhodanobacter</taxon>
    </lineage>
</organism>
<feature type="transmembrane region" description="Helical" evidence="1">
    <location>
        <begin position="79"/>
        <end position="98"/>
    </location>
</feature>
<gene>
    <name evidence="4" type="ORF">ABIE04_001382</name>
</gene>
<reference evidence="4 5" key="1">
    <citation type="submission" date="2024-06" db="EMBL/GenBank/DDBJ databases">
        <title>Sorghum-associated microbial communities from plants grown in Nebraska, USA.</title>
        <authorList>
            <person name="Schachtman D."/>
        </authorList>
    </citation>
    <scope>NUCLEOTIDE SEQUENCE [LARGE SCALE GENOMIC DNA]</scope>
    <source>
        <strain evidence="4 5">1757</strain>
    </source>
</reference>
<evidence type="ECO:0000313" key="5">
    <source>
        <dbReference type="Proteomes" id="UP001549251"/>
    </source>
</evidence>
<keyword evidence="5" id="KW-1185">Reference proteome</keyword>
<proteinExistence type="predicted"/>
<dbReference type="PANTHER" id="PTHR23028">
    <property type="entry name" value="ACETYLTRANSFERASE"/>
    <property type="match status" value="1"/>
</dbReference>
<dbReference type="InterPro" id="IPR043968">
    <property type="entry name" value="SGNH"/>
</dbReference>
<evidence type="ECO:0000259" key="3">
    <source>
        <dbReference type="Pfam" id="PF19040"/>
    </source>
</evidence>
<dbReference type="Pfam" id="PF19040">
    <property type="entry name" value="SGNH"/>
    <property type="match status" value="1"/>
</dbReference>
<feature type="transmembrane region" description="Helical" evidence="1">
    <location>
        <begin position="315"/>
        <end position="331"/>
    </location>
</feature>
<dbReference type="InterPro" id="IPR002656">
    <property type="entry name" value="Acyl_transf_3_dom"/>
</dbReference>
<dbReference type="InterPro" id="IPR050879">
    <property type="entry name" value="Acyltransferase_3"/>
</dbReference>
<dbReference type="Pfam" id="PF01757">
    <property type="entry name" value="Acyl_transf_3"/>
    <property type="match status" value="1"/>
</dbReference>
<name>A0ABV2PVI8_9GAMM</name>
<keyword evidence="1" id="KW-1133">Transmembrane helix</keyword>
<dbReference type="EMBL" id="JBEPSD010000001">
    <property type="protein sequence ID" value="MET4569055.1"/>
    <property type="molecule type" value="Genomic_DNA"/>
</dbReference>
<feature type="domain" description="Acyltransferase 3" evidence="2">
    <location>
        <begin position="13"/>
        <end position="332"/>
    </location>
</feature>
<feature type="transmembrane region" description="Helical" evidence="1">
    <location>
        <begin position="223"/>
        <end position="241"/>
    </location>
</feature>
<keyword evidence="1" id="KW-0472">Membrane</keyword>
<keyword evidence="1" id="KW-0812">Transmembrane</keyword>
<feature type="transmembrane region" description="Helical" evidence="1">
    <location>
        <begin position="165"/>
        <end position="186"/>
    </location>
</feature>
<feature type="transmembrane region" description="Helical" evidence="1">
    <location>
        <begin position="42"/>
        <end position="58"/>
    </location>
</feature>